<keyword evidence="1" id="KW-1133">Transmembrane helix</keyword>
<sequence>MGRDLESNTVSAALARLLFLSMSIGISSAVASAQVKPQNVLPPALAPGGGGCDKTMSCSFKCGLLGCLVGCLKNSTIKCSAMCYFENVSCQAAARMLPDEDGDLREKGTNSAALGFRVVTLLGVFSFVSLIWVPFLDKLIL</sequence>
<gene>
    <name evidence="3" type="ORF">V6N12_012439</name>
</gene>
<comment type="caution">
    <text evidence="3">The sequence shown here is derived from an EMBL/GenBank/DDBJ whole genome shotgun (WGS) entry which is preliminary data.</text>
</comment>
<keyword evidence="1" id="KW-0472">Membrane</keyword>
<dbReference type="EMBL" id="JBBPBM010000866">
    <property type="protein sequence ID" value="KAK8490304.1"/>
    <property type="molecule type" value="Genomic_DNA"/>
</dbReference>
<organism evidence="3 4">
    <name type="scientific">Hibiscus sabdariffa</name>
    <name type="common">roselle</name>
    <dbReference type="NCBI Taxonomy" id="183260"/>
    <lineage>
        <taxon>Eukaryota</taxon>
        <taxon>Viridiplantae</taxon>
        <taxon>Streptophyta</taxon>
        <taxon>Embryophyta</taxon>
        <taxon>Tracheophyta</taxon>
        <taxon>Spermatophyta</taxon>
        <taxon>Magnoliopsida</taxon>
        <taxon>eudicotyledons</taxon>
        <taxon>Gunneridae</taxon>
        <taxon>Pentapetalae</taxon>
        <taxon>rosids</taxon>
        <taxon>malvids</taxon>
        <taxon>Malvales</taxon>
        <taxon>Malvaceae</taxon>
        <taxon>Malvoideae</taxon>
        <taxon>Hibiscus</taxon>
    </lineage>
</organism>
<reference evidence="3 4" key="1">
    <citation type="journal article" date="2024" name="G3 (Bethesda)">
        <title>Genome assembly of Hibiscus sabdariffa L. provides insights into metabolisms of medicinal natural products.</title>
        <authorList>
            <person name="Kim T."/>
        </authorList>
    </citation>
    <scope>NUCLEOTIDE SEQUENCE [LARGE SCALE GENOMIC DNA]</scope>
    <source>
        <strain evidence="3">TK-2024</strain>
        <tissue evidence="3">Old leaves</tissue>
    </source>
</reference>
<feature type="signal peptide" evidence="2">
    <location>
        <begin position="1"/>
        <end position="29"/>
    </location>
</feature>
<evidence type="ECO:0000313" key="3">
    <source>
        <dbReference type="EMBL" id="KAK8490304.1"/>
    </source>
</evidence>
<feature type="chain" id="PRO_5045751762" evidence="2">
    <location>
        <begin position="30"/>
        <end position="141"/>
    </location>
</feature>
<evidence type="ECO:0000256" key="2">
    <source>
        <dbReference type="SAM" id="SignalP"/>
    </source>
</evidence>
<dbReference type="Proteomes" id="UP001472677">
    <property type="component" value="Unassembled WGS sequence"/>
</dbReference>
<feature type="transmembrane region" description="Helical" evidence="1">
    <location>
        <begin position="114"/>
        <end position="136"/>
    </location>
</feature>
<protein>
    <submittedName>
        <fullName evidence="3">Uncharacterized protein</fullName>
    </submittedName>
</protein>
<keyword evidence="1" id="KW-0812">Transmembrane</keyword>
<keyword evidence="2" id="KW-0732">Signal</keyword>
<evidence type="ECO:0000256" key="1">
    <source>
        <dbReference type="SAM" id="Phobius"/>
    </source>
</evidence>
<keyword evidence="4" id="KW-1185">Reference proteome</keyword>
<accession>A0ABR2AB99</accession>
<name>A0ABR2AB99_9ROSI</name>
<proteinExistence type="predicted"/>
<evidence type="ECO:0000313" key="4">
    <source>
        <dbReference type="Proteomes" id="UP001472677"/>
    </source>
</evidence>